<evidence type="ECO:0000256" key="1">
    <source>
        <dbReference type="ARBA" id="ARBA00004172"/>
    </source>
</evidence>
<dbReference type="PANTHER" id="PTHR45999">
    <property type="entry name" value="UNC-13-4A, ISOFORM B"/>
    <property type="match status" value="1"/>
</dbReference>
<dbReference type="GO" id="GO:0005770">
    <property type="term" value="C:late endosome"/>
    <property type="evidence" value="ECO:0007669"/>
    <property type="project" value="UniProtKB-SubCell"/>
</dbReference>
<keyword evidence="7" id="KW-0967">Endosome</keyword>
<evidence type="ECO:0000256" key="4">
    <source>
        <dbReference type="ARBA" id="ARBA00005823"/>
    </source>
</evidence>
<dbReference type="InterPro" id="IPR035892">
    <property type="entry name" value="C2_domain_sf"/>
</dbReference>
<protein>
    <recommendedName>
        <fullName evidence="13">BAI1-associated protein 3</fullName>
    </recommendedName>
</protein>
<dbReference type="InterPro" id="IPR014772">
    <property type="entry name" value="Munc13_dom-2"/>
</dbReference>
<dbReference type="InterPro" id="IPR052095">
    <property type="entry name" value="UNC-13_domain"/>
</dbReference>
<dbReference type="InterPro" id="IPR010439">
    <property type="entry name" value="MUN_dom"/>
</dbReference>
<feature type="domain" description="MHD2" evidence="10">
    <location>
        <begin position="701"/>
        <end position="810"/>
    </location>
</feature>
<keyword evidence="6" id="KW-0963">Cytoplasm</keyword>
<dbReference type="PANTHER" id="PTHR45999:SF4">
    <property type="entry name" value="UNC-13-4A, ISOFORM B"/>
    <property type="match status" value="1"/>
</dbReference>
<name>A0AAN8RYB0_POLSC</name>
<dbReference type="SMART" id="SM00239">
    <property type="entry name" value="C2"/>
    <property type="match status" value="1"/>
</dbReference>
<evidence type="ECO:0000313" key="11">
    <source>
        <dbReference type="EMBL" id="KAK6632625.1"/>
    </source>
</evidence>
<dbReference type="PROSITE" id="PS51258">
    <property type="entry name" value="MHD1"/>
    <property type="match status" value="1"/>
</dbReference>
<gene>
    <name evidence="11" type="ORF">RUM43_013393</name>
</gene>
<evidence type="ECO:0000259" key="10">
    <source>
        <dbReference type="PROSITE" id="PS51259"/>
    </source>
</evidence>
<evidence type="ECO:0000259" key="9">
    <source>
        <dbReference type="PROSITE" id="PS51258"/>
    </source>
</evidence>
<reference evidence="11 12" key="1">
    <citation type="submission" date="2023-10" db="EMBL/GenBank/DDBJ databases">
        <title>Genomes of two closely related lineages of the louse Polyplax serrata with different host specificities.</title>
        <authorList>
            <person name="Martinu J."/>
            <person name="Tarabai H."/>
            <person name="Stefka J."/>
            <person name="Hypsa V."/>
        </authorList>
    </citation>
    <scope>NUCLEOTIDE SEQUENCE [LARGE SCALE GENOMIC DNA]</scope>
    <source>
        <strain evidence="11">HR10_N</strain>
    </source>
</reference>
<dbReference type="Pfam" id="PF06292">
    <property type="entry name" value="MUN"/>
    <property type="match status" value="1"/>
</dbReference>
<evidence type="ECO:0008006" key="13">
    <source>
        <dbReference type="Google" id="ProtNLM"/>
    </source>
</evidence>
<feature type="domain" description="C2" evidence="8">
    <location>
        <begin position="820"/>
        <end position="948"/>
    </location>
</feature>
<dbReference type="AlphaFoldDB" id="A0AAN8RYB0"/>
<dbReference type="InterPro" id="IPR014770">
    <property type="entry name" value="Munc13_1"/>
</dbReference>
<sequence>MLGDGRRQGKLKDICNEEEDDNVRDDAERDERIVLKKKNGIIELMMKFRECGVSRQWNFYRGSLWGWGNIDDLSTDILHLDIWDHDDESSVLDAVSHLNEVRGVKGLGRFFKQIAQSARSGSQDDFLGCVNVSLQGIPSTGLDCWYKLEARTQRSNIQGRIRLKLWLTTKEDRGTSEEDNWSEIHQQEQLHTVFIDYELSKYKGRSWEWTGELPQVALTIIHQHAIQGDVTDLQLALVKWVAYSKTNHERFLDPKILYRLLQEMDQIWTTETLSKEEEECLAENFTSFVEYSLYLVRRHRILFPPQQRATMTRFDYLLRCLGLMANMKAFWKCCPFHKEIRGEIILALKKGTAEWYEETQVEALRHSNGRDATLAQSDANKVDHSLQALTHFVTVLLVDLQTGIQAFNPLFEHTNNVQYFNVVYKQLEKMINHDMGPTVSQLCSTMATTEDSQTMPHNANFGTPVFELYFALQEFVSLKENLNISDQKSLSINNYNQWFEPAIEQWLNLAKIKALYRIKAAFELSRMVTGERIVKHSTSAIDATACFYQIQEFWRQLAWPDLFSAYNFVMTIIDIITSSSLYFSDLVQQKLHDSGYYEDTGTFKVSDEMCISVNDLEYVRRFLNTVGTSLSVESILDAVESTCSENPSQWRDALYGLLEETKLNLEARALQIMSKMGTKMRPSLKKVMFHLAWSPDSLPTSEAISPLLELLDGYLVALNAALLPRNFERSLADIWDTVLLELGNQVDSTSGEKVTGFYDRLYEALDILVDFFHAEEKGLSMEILKSATYWQVEQRLSYHRTATDKLISLFYQQRLTDQVNMETSEYGVLSVRAYFNHDSLCVEVLNARDVIPLDPNGFSDPFVIVELLPRKVFAHCTEQQTNVHKKTLNPMFDECFEFSVTLEQCKSEAAMILFTVMDHDVLTSNDFAGEAFLNLQTIPGVADNSSSVDNFHGLKTQDLNLMHQKNRNHPILQILETRTWDRPAQEFVKKQKLRFATSS</sequence>
<organism evidence="11 12">
    <name type="scientific">Polyplax serrata</name>
    <name type="common">Common mouse louse</name>
    <dbReference type="NCBI Taxonomy" id="468196"/>
    <lineage>
        <taxon>Eukaryota</taxon>
        <taxon>Metazoa</taxon>
        <taxon>Ecdysozoa</taxon>
        <taxon>Arthropoda</taxon>
        <taxon>Hexapoda</taxon>
        <taxon>Insecta</taxon>
        <taxon>Pterygota</taxon>
        <taxon>Neoptera</taxon>
        <taxon>Paraneoptera</taxon>
        <taxon>Psocodea</taxon>
        <taxon>Troctomorpha</taxon>
        <taxon>Phthiraptera</taxon>
        <taxon>Anoplura</taxon>
        <taxon>Polyplacidae</taxon>
        <taxon>Polyplax</taxon>
    </lineage>
</organism>
<evidence type="ECO:0000256" key="6">
    <source>
        <dbReference type="ARBA" id="ARBA00022490"/>
    </source>
</evidence>
<dbReference type="GO" id="GO:0099503">
    <property type="term" value="C:secretory vesicle"/>
    <property type="evidence" value="ECO:0007669"/>
    <property type="project" value="TreeGrafter"/>
</dbReference>
<evidence type="ECO:0000256" key="7">
    <source>
        <dbReference type="ARBA" id="ARBA00022753"/>
    </source>
</evidence>
<evidence type="ECO:0000256" key="5">
    <source>
        <dbReference type="ARBA" id="ARBA00022483"/>
    </source>
</evidence>
<dbReference type="Proteomes" id="UP001372834">
    <property type="component" value="Unassembled WGS sequence"/>
</dbReference>
<comment type="similarity">
    <text evidence="4">Belongs to the unc-13 family.</text>
</comment>
<dbReference type="CDD" id="cd04009">
    <property type="entry name" value="C2B_Munc13-like"/>
    <property type="match status" value="1"/>
</dbReference>
<dbReference type="GO" id="GO:0006887">
    <property type="term" value="P:exocytosis"/>
    <property type="evidence" value="ECO:0007669"/>
    <property type="project" value="UniProtKB-KW"/>
</dbReference>
<keyword evidence="5" id="KW-0268">Exocytosis</keyword>
<comment type="caution">
    <text evidence="11">The sequence shown here is derived from an EMBL/GenBank/DDBJ whole genome shotgun (WGS) entry which is preliminary data.</text>
</comment>
<evidence type="ECO:0000256" key="3">
    <source>
        <dbReference type="ARBA" id="ARBA00004603"/>
    </source>
</evidence>
<dbReference type="EMBL" id="JAWJWE010000007">
    <property type="protein sequence ID" value="KAK6632625.1"/>
    <property type="molecule type" value="Genomic_DNA"/>
</dbReference>
<dbReference type="InterPro" id="IPR000008">
    <property type="entry name" value="C2_dom"/>
</dbReference>
<accession>A0AAN8RYB0</accession>
<dbReference type="SUPFAM" id="SSF49562">
    <property type="entry name" value="C2 domain (Calcium/lipid-binding domain, CaLB)"/>
    <property type="match status" value="2"/>
</dbReference>
<evidence type="ECO:0000313" key="12">
    <source>
        <dbReference type="Proteomes" id="UP001372834"/>
    </source>
</evidence>
<proteinExistence type="inferred from homology"/>
<feature type="domain" description="MHD1" evidence="9">
    <location>
        <begin position="466"/>
        <end position="587"/>
    </location>
</feature>
<dbReference type="Gene3D" id="1.20.58.1100">
    <property type="match status" value="1"/>
</dbReference>
<dbReference type="PROSITE" id="PS50004">
    <property type="entry name" value="C2"/>
    <property type="match status" value="1"/>
</dbReference>
<dbReference type="Gene3D" id="1.10.357.50">
    <property type="match status" value="1"/>
</dbReference>
<evidence type="ECO:0000259" key="8">
    <source>
        <dbReference type="PROSITE" id="PS50004"/>
    </source>
</evidence>
<dbReference type="Pfam" id="PF00168">
    <property type="entry name" value="C2"/>
    <property type="match status" value="1"/>
</dbReference>
<evidence type="ECO:0000256" key="2">
    <source>
        <dbReference type="ARBA" id="ARBA00004496"/>
    </source>
</evidence>
<dbReference type="Gene3D" id="2.60.40.150">
    <property type="entry name" value="C2 domain"/>
    <property type="match status" value="2"/>
</dbReference>
<dbReference type="PROSITE" id="PS51259">
    <property type="entry name" value="MHD2"/>
    <property type="match status" value="1"/>
</dbReference>
<comment type="subcellular location">
    <subcellularLocation>
        <location evidence="2">Cytoplasm</location>
    </subcellularLocation>
    <subcellularLocation>
        <location evidence="3">Late endosome</location>
    </subcellularLocation>
    <subcellularLocation>
        <location evidence="1">Recycling endosome</location>
    </subcellularLocation>
</comment>